<dbReference type="RefSeq" id="WP_078980509.1">
    <property type="nucleotide sequence ID" value="NZ_MWQN01000002.1"/>
</dbReference>
<name>A0A1T3NQW2_9ACTN</name>
<sequence>MTDRTGGVDVIDGLDWDLIADRYWDRRPVLIRLPGGPSAHPFRPDDVFRSAVAATVANAAGEIPKHVRFAVDRDLKSRPDGWLPLAEDDSLDGYATRLAERLDGRRYSLTVQAFHAFHHPLWRRERTFYDGAFRRFGLPLSSAITTMFHGNYEHTQIGAHKDRFASFMFALQGRKVMRFWPEQPWTEAVTSVLDYERHLPGSFAVEVHAGEMLYWPSSHYHVGESALDDTPATSVNVGLPREFTRAAFEVAEYLTDPTPESMLSEEMETAGLPPLAGPAWAPPEDAEGSSPVGRLPAALDQAVDFFRSGANEEAAREWVATLSLRRWTAGGFFPAPPPAPHRSLIDAVAVGLPADEPVRWQDIGAVRIVAACGHTTRTRLSAEALARLLAALRTPDRALRVGSLLDELPPPAREDGRRLLEDLAGFHALSVTGD</sequence>
<evidence type="ECO:0000313" key="3">
    <source>
        <dbReference type="Proteomes" id="UP000190037"/>
    </source>
</evidence>
<dbReference type="Gene3D" id="2.60.120.650">
    <property type="entry name" value="Cupin"/>
    <property type="match status" value="1"/>
</dbReference>
<proteinExistence type="predicted"/>
<feature type="domain" description="JmjC" evidence="1">
    <location>
        <begin position="108"/>
        <end position="254"/>
    </location>
</feature>
<dbReference type="AlphaFoldDB" id="A0A1T3NQW2"/>
<dbReference type="PROSITE" id="PS51184">
    <property type="entry name" value="JMJC"/>
    <property type="match status" value="1"/>
</dbReference>
<dbReference type="Proteomes" id="UP000190037">
    <property type="component" value="Unassembled WGS sequence"/>
</dbReference>
<comment type="caution">
    <text evidence="2">The sequence shown here is derived from an EMBL/GenBank/DDBJ whole genome shotgun (WGS) entry which is preliminary data.</text>
</comment>
<gene>
    <name evidence="2" type="ORF">B4N89_35145</name>
</gene>
<dbReference type="SUPFAM" id="SSF51197">
    <property type="entry name" value="Clavaminate synthase-like"/>
    <property type="match status" value="1"/>
</dbReference>
<dbReference type="STRING" id="159449.B4N89_35145"/>
<reference evidence="2 3" key="1">
    <citation type="submission" date="2017-03" db="EMBL/GenBank/DDBJ databases">
        <title>Draft genome sequence of Streptomyces scabrisporus NF3, endophyte isolated from Amphipterygium adstringens.</title>
        <authorList>
            <person name="Vazquez M."/>
            <person name="Ceapa C.D."/>
            <person name="Rodriguez Luna D."/>
            <person name="Sanchez Esquivel S."/>
        </authorList>
    </citation>
    <scope>NUCLEOTIDE SEQUENCE [LARGE SCALE GENOMIC DNA]</scope>
    <source>
        <strain evidence="2 3">NF3</strain>
    </source>
</reference>
<dbReference type="EMBL" id="MWQN01000002">
    <property type="protein sequence ID" value="OPC79293.1"/>
    <property type="molecule type" value="Genomic_DNA"/>
</dbReference>
<dbReference type="OrthoDB" id="4518480at2"/>
<accession>A0A1T3NQW2</accession>
<protein>
    <recommendedName>
        <fullName evidence="1">JmjC domain-containing protein</fullName>
    </recommendedName>
</protein>
<dbReference type="InterPro" id="IPR003347">
    <property type="entry name" value="JmjC_dom"/>
</dbReference>
<keyword evidence="3" id="KW-1185">Reference proteome</keyword>
<evidence type="ECO:0000313" key="2">
    <source>
        <dbReference type="EMBL" id="OPC79293.1"/>
    </source>
</evidence>
<evidence type="ECO:0000259" key="1">
    <source>
        <dbReference type="PROSITE" id="PS51184"/>
    </source>
</evidence>
<organism evidence="2 3">
    <name type="scientific">Embleya scabrispora</name>
    <dbReference type="NCBI Taxonomy" id="159449"/>
    <lineage>
        <taxon>Bacteria</taxon>
        <taxon>Bacillati</taxon>
        <taxon>Actinomycetota</taxon>
        <taxon>Actinomycetes</taxon>
        <taxon>Kitasatosporales</taxon>
        <taxon>Streptomycetaceae</taxon>
        <taxon>Embleya</taxon>
    </lineage>
</organism>